<reference evidence="2" key="1">
    <citation type="submission" date="2019-06" db="EMBL/GenBank/DDBJ databases">
        <authorList>
            <person name="Zheng W."/>
        </authorList>
    </citation>
    <scope>NUCLEOTIDE SEQUENCE</scope>
    <source>
        <strain evidence="2">QDHG01</strain>
    </source>
</reference>
<dbReference type="Proteomes" id="UP000785679">
    <property type="component" value="Unassembled WGS sequence"/>
</dbReference>
<protein>
    <submittedName>
        <fullName evidence="2">Uncharacterized protein</fullName>
    </submittedName>
</protein>
<feature type="compositionally biased region" description="Basic and acidic residues" evidence="1">
    <location>
        <begin position="435"/>
        <end position="447"/>
    </location>
</feature>
<name>A0A8J8P680_HALGN</name>
<feature type="compositionally biased region" description="Low complexity" evidence="1">
    <location>
        <begin position="387"/>
        <end position="409"/>
    </location>
</feature>
<evidence type="ECO:0000313" key="2">
    <source>
        <dbReference type="EMBL" id="TNV86835.1"/>
    </source>
</evidence>
<proteinExistence type="predicted"/>
<feature type="compositionally biased region" description="Polar residues" evidence="1">
    <location>
        <begin position="410"/>
        <end position="419"/>
    </location>
</feature>
<dbReference type="EMBL" id="RRYP01000809">
    <property type="protein sequence ID" value="TNV86835.1"/>
    <property type="molecule type" value="Genomic_DNA"/>
</dbReference>
<sequence length="679" mass="75916">MWYKEEDGQVPKSTKQTSYIVTPPVNKILGCATSVPSLKNINSSSQNGYANQIGRNNLMYKEAYLAQESKYSQRLPRSFSKSSPQIIGTQHQGQQCIFSVPHSSGTVSLRDFQQQFNQRQGMRNSQNLKELYNSIPACPDDELFELSQPSRPLPNSNIFTTLKENQTASKHQGMLDNSNQLNDNFKKECVEEFKKDQNLYKSANNQRAQDTQDQEGLYQKLVDNKIENYQGSSQSRIVIFKADEDPQNYQLINKNFSITQYPKATNQQQTISSQLNHRMIEIVSQQPSLTNDFAQSSGSSIHNKLRKMNSTVCVTNLKKEEGNTSLKQSKRLALKRQQAQAATCSGGPVKNQDGLATLNMQQESCSQVSCEIQTCMARRISGSSCHSTLSSNSVNGQSSPSKSGSPRASLQRTKSSSGANGIRKAKLGVSPSLKGQDEQRKTRDQKRTAKKTAKNLTPLTQCDMVNSLLTILRSEHSIVGDLNIVVDRLVNKYHEIRSNSKQIHNNIQPTANILQVRESVQEDETALIIASASNVHQDTGIQQSDCQLDDENTPQSCRSINGSSSSLSFQSDEYIYDPEVPVNSVTYQIHAPAPMNQRLSHSRYITTILLRQQCLGMRSINIRTYISTTLTTIVGQYRQTACQCKMIKTFTLGTTAPKTVKASRMVTSQSEKHFQESIR</sequence>
<dbReference type="AlphaFoldDB" id="A0A8J8P680"/>
<gene>
    <name evidence="2" type="ORF">FGO68_gene1333</name>
</gene>
<feature type="region of interest" description="Disordered" evidence="1">
    <location>
        <begin position="386"/>
        <end position="455"/>
    </location>
</feature>
<accession>A0A8J8P680</accession>
<keyword evidence="3" id="KW-1185">Reference proteome</keyword>
<comment type="caution">
    <text evidence="2">The sequence shown here is derived from an EMBL/GenBank/DDBJ whole genome shotgun (WGS) entry which is preliminary data.</text>
</comment>
<evidence type="ECO:0000256" key="1">
    <source>
        <dbReference type="SAM" id="MobiDB-lite"/>
    </source>
</evidence>
<evidence type="ECO:0000313" key="3">
    <source>
        <dbReference type="Proteomes" id="UP000785679"/>
    </source>
</evidence>
<organism evidence="2 3">
    <name type="scientific">Halteria grandinella</name>
    <dbReference type="NCBI Taxonomy" id="5974"/>
    <lineage>
        <taxon>Eukaryota</taxon>
        <taxon>Sar</taxon>
        <taxon>Alveolata</taxon>
        <taxon>Ciliophora</taxon>
        <taxon>Intramacronucleata</taxon>
        <taxon>Spirotrichea</taxon>
        <taxon>Stichotrichia</taxon>
        <taxon>Sporadotrichida</taxon>
        <taxon>Halteriidae</taxon>
        <taxon>Halteria</taxon>
    </lineage>
</organism>